<gene>
    <name evidence="1" type="ORF">IAC63_01895</name>
</gene>
<sequence>MRKSLWNFLSPLFFFVCIVHTTYAIDYINTDSSNVMIFNDTTVAESVSVYNMSIMNSANIINNGIINGYVGVCYGCDVYLQNSGDVNAVFDIPNSSKIVQVIHSSKDLNPINASNNFQVFVDGANQIAWNSLKDISRWADKLVLNNSGLIISKNDGVGGEESFSPNVELQGNVILYVDDISAFYGKPILSNVSGDGHFSILTDEVNPLYKLYSYTLDNNIYVETVRETDYAKIFKNDVGNFLNDLRNSQPNNKLLLKLDNATSLAEMDEIMSASVRLNPLKLMDVVNVFNMFEINEISNVSDRISISPIFIFSNDFTISGLSFNADYGFYKKLRAGLSLYSAKAKIKSNIEDYESALYGGNVHIAYFNDLLMARAMAGITNAKFDIGSVFDGTNTVMNPSGKSHYYVADMGFNFNVSKRFLISPFMRVGFNSSKLLNSEDKSYIAGVGADLLFDASMYGIEYKYGLNVSTYTNEQINAAFKIDINSVADKAGGYLNLGLVYDELKRVGYKIQVGVNFKL</sequence>
<reference evidence="1" key="1">
    <citation type="submission" date="2020-10" db="EMBL/GenBank/DDBJ databases">
        <authorList>
            <person name="Gilroy R."/>
        </authorList>
    </citation>
    <scope>NUCLEOTIDE SEQUENCE</scope>
    <source>
        <strain evidence="1">CHK136-897</strain>
    </source>
</reference>
<protein>
    <recommendedName>
        <fullName evidence="3">Autotransporter domain-containing protein</fullName>
    </recommendedName>
</protein>
<dbReference type="EMBL" id="DVNO01000014">
    <property type="protein sequence ID" value="HIU65371.1"/>
    <property type="molecule type" value="Genomic_DNA"/>
</dbReference>
<accession>A0A9D1MSD5</accession>
<dbReference type="Gene3D" id="2.40.128.130">
    <property type="entry name" value="Autotransporter beta-domain"/>
    <property type="match status" value="1"/>
</dbReference>
<reference evidence="1" key="2">
    <citation type="journal article" date="2021" name="PeerJ">
        <title>Extensive microbial diversity within the chicken gut microbiome revealed by metagenomics and culture.</title>
        <authorList>
            <person name="Gilroy R."/>
            <person name="Ravi A."/>
            <person name="Getino M."/>
            <person name="Pursley I."/>
            <person name="Horton D.L."/>
            <person name="Alikhan N.F."/>
            <person name="Baker D."/>
            <person name="Gharbi K."/>
            <person name="Hall N."/>
            <person name="Watson M."/>
            <person name="Adriaenssens E.M."/>
            <person name="Foster-Nyarko E."/>
            <person name="Jarju S."/>
            <person name="Secka A."/>
            <person name="Antonio M."/>
            <person name="Oren A."/>
            <person name="Chaudhuri R.R."/>
            <person name="La Ragione R."/>
            <person name="Hildebrand F."/>
            <person name="Pallen M.J."/>
        </authorList>
    </citation>
    <scope>NUCLEOTIDE SEQUENCE</scope>
    <source>
        <strain evidence="1">CHK136-897</strain>
    </source>
</reference>
<dbReference type="AlphaFoldDB" id="A0A9D1MSD5"/>
<comment type="caution">
    <text evidence="1">The sequence shown here is derived from an EMBL/GenBank/DDBJ whole genome shotgun (WGS) entry which is preliminary data.</text>
</comment>
<dbReference type="Proteomes" id="UP000824142">
    <property type="component" value="Unassembled WGS sequence"/>
</dbReference>
<evidence type="ECO:0000313" key="2">
    <source>
        <dbReference type="Proteomes" id="UP000824142"/>
    </source>
</evidence>
<name>A0A9D1MSD5_9PROT</name>
<dbReference type="InterPro" id="IPR036709">
    <property type="entry name" value="Autotransporte_beta_dom_sf"/>
</dbReference>
<organism evidence="1 2">
    <name type="scientific">Candidatus Enterousia avicola</name>
    <dbReference type="NCBI Taxonomy" id="2840787"/>
    <lineage>
        <taxon>Bacteria</taxon>
        <taxon>Pseudomonadati</taxon>
        <taxon>Pseudomonadota</taxon>
        <taxon>Alphaproteobacteria</taxon>
        <taxon>Candidatus Enterousia</taxon>
    </lineage>
</organism>
<proteinExistence type="predicted"/>
<evidence type="ECO:0000313" key="1">
    <source>
        <dbReference type="EMBL" id="HIU65371.1"/>
    </source>
</evidence>
<evidence type="ECO:0008006" key="3">
    <source>
        <dbReference type="Google" id="ProtNLM"/>
    </source>
</evidence>